<dbReference type="Proteomes" id="UP000694892">
    <property type="component" value="Chromosome 9_10S"/>
</dbReference>
<name>A0A974BT73_XENLA</name>
<reference evidence="2" key="1">
    <citation type="journal article" date="2016" name="Nature">
        <title>Genome evolution in the allotetraploid frog Xenopus laevis.</title>
        <authorList>
            <person name="Session A.M."/>
            <person name="Uno Y."/>
            <person name="Kwon T."/>
            <person name="Chapman J.A."/>
            <person name="Toyoda A."/>
            <person name="Takahashi S."/>
            <person name="Fukui A."/>
            <person name="Hikosaka A."/>
            <person name="Suzuki A."/>
            <person name="Kondo M."/>
            <person name="van Heeringen S.J."/>
            <person name="Quigley I."/>
            <person name="Heinz S."/>
            <person name="Ogino H."/>
            <person name="Ochi H."/>
            <person name="Hellsten U."/>
            <person name="Lyons J.B."/>
            <person name="Simakov O."/>
            <person name="Putnam N."/>
            <person name="Stites J."/>
            <person name="Kuroki Y."/>
            <person name="Tanaka T."/>
            <person name="Michiue T."/>
            <person name="Watanabe M."/>
            <person name="Bogdanovic O."/>
            <person name="Lister R."/>
            <person name="Georgiou G."/>
            <person name="Paranjpe S.S."/>
            <person name="van Kruijsbergen I."/>
            <person name="Shu S."/>
            <person name="Carlson J."/>
            <person name="Kinoshita T."/>
            <person name="Ohta Y."/>
            <person name="Mawaribuchi S."/>
            <person name="Jenkins J."/>
            <person name="Grimwood J."/>
            <person name="Schmutz J."/>
            <person name="Mitros T."/>
            <person name="Mozaffari S.V."/>
            <person name="Suzuki Y."/>
            <person name="Haramoto Y."/>
            <person name="Yamamoto T.S."/>
            <person name="Takagi C."/>
            <person name="Heald R."/>
            <person name="Miller K."/>
            <person name="Haudenschild C."/>
            <person name="Kitzman J."/>
            <person name="Nakayama T."/>
            <person name="Izutsu Y."/>
            <person name="Robert J."/>
            <person name="Fortriede J."/>
            <person name="Burns K."/>
            <person name="Lotay V."/>
            <person name="Karimi K."/>
            <person name="Yasuoka Y."/>
            <person name="Dichmann D.S."/>
            <person name="Flajnik M.F."/>
            <person name="Houston D.W."/>
            <person name="Shendure J."/>
            <person name="DuPasquier L."/>
            <person name="Vize P.D."/>
            <person name="Zorn A.M."/>
            <person name="Ito M."/>
            <person name="Marcotte E.M."/>
            <person name="Wallingford J.B."/>
            <person name="Ito Y."/>
            <person name="Asashima M."/>
            <person name="Ueno N."/>
            <person name="Matsuda Y."/>
            <person name="Veenstra G.J."/>
            <person name="Fujiyama A."/>
            <person name="Harland R.M."/>
            <person name="Taira M."/>
            <person name="Rokhsar D.S."/>
        </authorList>
    </citation>
    <scope>NUCLEOTIDE SEQUENCE [LARGE SCALE GENOMIC DNA]</scope>
    <source>
        <strain evidence="2">J</strain>
    </source>
</reference>
<protein>
    <submittedName>
        <fullName evidence="1">Uncharacterized protein</fullName>
    </submittedName>
</protein>
<sequence length="70" mass="7830">MMERSSGLRRMRSRYRIPSVVAVKHEPTNCQHLPLLNIDMMKNQTKCGGPTNIARLHIPEGFLNGGTGLV</sequence>
<dbReference type="AlphaFoldDB" id="A0A974BT73"/>
<accession>A0A974BT73</accession>
<proteinExistence type="predicted"/>
<evidence type="ECO:0000313" key="1">
    <source>
        <dbReference type="EMBL" id="OCT60171.1"/>
    </source>
</evidence>
<organism evidence="1 2">
    <name type="scientific">Xenopus laevis</name>
    <name type="common">African clawed frog</name>
    <dbReference type="NCBI Taxonomy" id="8355"/>
    <lineage>
        <taxon>Eukaryota</taxon>
        <taxon>Metazoa</taxon>
        <taxon>Chordata</taxon>
        <taxon>Craniata</taxon>
        <taxon>Vertebrata</taxon>
        <taxon>Euteleostomi</taxon>
        <taxon>Amphibia</taxon>
        <taxon>Batrachia</taxon>
        <taxon>Anura</taxon>
        <taxon>Pipoidea</taxon>
        <taxon>Pipidae</taxon>
        <taxon>Xenopodinae</taxon>
        <taxon>Xenopus</taxon>
        <taxon>Xenopus</taxon>
    </lineage>
</organism>
<dbReference type="EMBL" id="CM004483">
    <property type="protein sequence ID" value="OCT60171.1"/>
    <property type="molecule type" value="Genomic_DNA"/>
</dbReference>
<gene>
    <name evidence="1" type="ORF">XELAEV_18046190mg</name>
</gene>
<evidence type="ECO:0000313" key="2">
    <source>
        <dbReference type="Proteomes" id="UP000694892"/>
    </source>
</evidence>